<accession>A0A022PTC1</accession>
<dbReference type="InterPro" id="IPR027417">
    <property type="entry name" value="P-loop_NTPase"/>
</dbReference>
<dbReference type="AlphaFoldDB" id="A0A022PTC1"/>
<dbReference type="Pfam" id="PF00931">
    <property type="entry name" value="NB-ARC"/>
    <property type="match status" value="1"/>
</dbReference>
<dbReference type="Gene3D" id="3.40.50.300">
    <property type="entry name" value="P-loop containing nucleotide triphosphate hydrolases"/>
    <property type="match status" value="1"/>
</dbReference>
<dbReference type="SUPFAM" id="SSF52540">
    <property type="entry name" value="P-loop containing nucleoside triphosphate hydrolases"/>
    <property type="match status" value="1"/>
</dbReference>
<keyword evidence="3" id="KW-1185">Reference proteome</keyword>
<evidence type="ECO:0000313" key="3">
    <source>
        <dbReference type="Proteomes" id="UP000030748"/>
    </source>
</evidence>
<dbReference type="Proteomes" id="UP000030748">
    <property type="component" value="Unassembled WGS sequence"/>
</dbReference>
<proteinExistence type="predicted"/>
<sequence length="66" mass="7681">MDLEGRVSTRGTIGFHARIPERDDFRKKVILVLDNVWEVNLSQWDTLKNILRFGCHGSKVLLTTRK</sequence>
<dbReference type="EMBL" id="KI632313">
    <property type="protein sequence ID" value="EYU18789.1"/>
    <property type="molecule type" value="Genomic_DNA"/>
</dbReference>
<reference evidence="2 3" key="1">
    <citation type="journal article" date="2013" name="Proc. Natl. Acad. Sci. U.S.A.">
        <title>Fine-scale variation in meiotic recombination in Mimulus inferred from population shotgun sequencing.</title>
        <authorList>
            <person name="Hellsten U."/>
            <person name="Wright K.M."/>
            <person name="Jenkins J."/>
            <person name="Shu S."/>
            <person name="Yuan Y."/>
            <person name="Wessler S.R."/>
            <person name="Schmutz J."/>
            <person name="Willis J.H."/>
            <person name="Rokhsar D.S."/>
        </authorList>
    </citation>
    <scope>NUCLEOTIDE SEQUENCE [LARGE SCALE GENOMIC DNA]</scope>
    <source>
        <strain evidence="3">cv. DUN x IM62</strain>
    </source>
</reference>
<gene>
    <name evidence="2" type="ORF">MIMGU_mgv11b015335mg</name>
</gene>
<dbReference type="GO" id="GO:0043531">
    <property type="term" value="F:ADP binding"/>
    <property type="evidence" value="ECO:0007669"/>
    <property type="project" value="InterPro"/>
</dbReference>
<name>A0A022PTC1_ERYGU</name>
<dbReference type="InterPro" id="IPR002182">
    <property type="entry name" value="NB-ARC"/>
</dbReference>
<evidence type="ECO:0000259" key="1">
    <source>
        <dbReference type="Pfam" id="PF00931"/>
    </source>
</evidence>
<feature type="domain" description="NB-ARC" evidence="1">
    <location>
        <begin position="26"/>
        <end position="66"/>
    </location>
</feature>
<protein>
    <recommendedName>
        <fullName evidence="1">NB-ARC domain-containing protein</fullName>
    </recommendedName>
</protein>
<evidence type="ECO:0000313" key="2">
    <source>
        <dbReference type="EMBL" id="EYU18789.1"/>
    </source>
</evidence>
<organism evidence="2 3">
    <name type="scientific">Erythranthe guttata</name>
    <name type="common">Yellow monkey flower</name>
    <name type="synonym">Mimulus guttatus</name>
    <dbReference type="NCBI Taxonomy" id="4155"/>
    <lineage>
        <taxon>Eukaryota</taxon>
        <taxon>Viridiplantae</taxon>
        <taxon>Streptophyta</taxon>
        <taxon>Embryophyta</taxon>
        <taxon>Tracheophyta</taxon>
        <taxon>Spermatophyta</taxon>
        <taxon>Magnoliopsida</taxon>
        <taxon>eudicotyledons</taxon>
        <taxon>Gunneridae</taxon>
        <taxon>Pentapetalae</taxon>
        <taxon>asterids</taxon>
        <taxon>lamiids</taxon>
        <taxon>Lamiales</taxon>
        <taxon>Phrymaceae</taxon>
        <taxon>Erythranthe</taxon>
    </lineage>
</organism>